<dbReference type="InterPro" id="IPR016163">
    <property type="entry name" value="Ald_DH_C"/>
</dbReference>
<dbReference type="PROSITE" id="PS00687">
    <property type="entry name" value="ALDEHYDE_DEHYDR_GLU"/>
    <property type="match status" value="1"/>
</dbReference>
<comment type="similarity">
    <text evidence="1 4 7">Belongs to the aldehyde dehydrogenase family.</text>
</comment>
<dbReference type="InterPro" id="IPR029510">
    <property type="entry name" value="Ald_DH_CS_GLU"/>
</dbReference>
<dbReference type="VEuPathDB" id="FungiDB:PC9H_007529"/>
<feature type="active site" evidence="5 6">
    <location>
        <position position="217"/>
    </location>
</feature>
<dbReference type="PANTHER" id="PTHR43570">
    <property type="entry name" value="ALDEHYDE DEHYDROGENASE"/>
    <property type="match status" value="1"/>
</dbReference>
<dbReference type="AlphaFoldDB" id="A0A0S1VWW6"/>
<evidence type="ECO:0000313" key="9">
    <source>
        <dbReference type="EMBL" id="ALM55676.1"/>
    </source>
</evidence>
<dbReference type="VEuPathDB" id="FungiDB:PLEOSDRAFT_1041763"/>
<organism evidence="9">
    <name type="scientific">Pleurotus ostreatus</name>
    <name type="common">Oyster mushroom</name>
    <name type="synonym">White-rot fungus</name>
    <dbReference type="NCBI Taxonomy" id="5322"/>
    <lineage>
        <taxon>Eukaryota</taxon>
        <taxon>Fungi</taxon>
        <taxon>Dikarya</taxon>
        <taxon>Basidiomycota</taxon>
        <taxon>Agaricomycotina</taxon>
        <taxon>Agaricomycetes</taxon>
        <taxon>Agaricomycetidae</taxon>
        <taxon>Agaricales</taxon>
        <taxon>Pleurotineae</taxon>
        <taxon>Pleurotaceae</taxon>
        <taxon>Pleurotus</taxon>
    </lineage>
</organism>
<feature type="active site" evidence="5">
    <location>
        <position position="251"/>
    </location>
</feature>
<evidence type="ECO:0000256" key="7">
    <source>
        <dbReference type="RuleBase" id="RU003345"/>
    </source>
</evidence>
<dbReference type="EMBL" id="KT026035">
    <property type="protein sequence ID" value="ALM55676.1"/>
    <property type="molecule type" value="mRNA"/>
</dbReference>
<evidence type="ECO:0000259" key="8">
    <source>
        <dbReference type="Pfam" id="PF00171"/>
    </source>
</evidence>
<dbReference type="InterPro" id="IPR015590">
    <property type="entry name" value="Aldehyde_DH_dom"/>
</dbReference>
<evidence type="ECO:0000256" key="3">
    <source>
        <dbReference type="ARBA" id="ARBA00023027"/>
    </source>
</evidence>
<dbReference type="FunFam" id="3.40.309.10:FF:000003">
    <property type="entry name" value="Aldehyde dehydrogenase"/>
    <property type="match status" value="1"/>
</dbReference>
<keyword evidence="3" id="KW-0520">NAD</keyword>
<proteinExistence type="evidence at transcript level"/>
<reference evidence="9" key="1">
    <citation type="submission" date="2015-06" db="EMBL/GenBank/DDBJ databases">
        <title>Isolation and Identification of PoAldh1 from Pleurotus ostreatus.</title>
        <authorList>
            <person name="Zhang q."/>
        </authorList>
    </citation>
    <scope>NUCLEOTIDE SEQUENCE</scope>
    <source>
        <strain evidence="9">Xin 831</strain>
    </source>
</reference>
<feature type="domain" description="Aldehyde dehydrogenase" evidence="8">
    <location>
        <begin position="25"/>
        <end position="434"/>
    </location>
</feature>
<evidence type="ECO:0000256" key="5">
    <source>
        <dbReference type="PIRSR" id="PIRSR036492-1"/>
    </source>
</evidence>
<protein>
    <recommendedName>
        <fullName evidence="4">Aldehyde dehydrogenase</fullName>
    </recommendedName>
</protein>
<dbReference type="SUPFAM" id="SSF53720">
    <property type="entry name" value="ALDH-like"/>
    <property type="match status" value="1"/>
</dbReference>
<evidence type="ECO:0000256" key="1">
    <source>
        <dbReference type="ARBA" id="ARBA00009986"/>
    </source>
</evidence>
<evidence type="ECO:0000256" key="4">
    <source>
        <dbReference type="PIRNR" id="PIRNR036492"/>
    </source>
</evidence>
<dbReference type="PANTHER" id="PTHR43570:SF16">
    <property type="entry name" value="ALDEHYDE DEHYDROGENASE TYPE III, ISOFORM Q"/>
    <property type="match status" value="1"/>
</dbReference>
<evidence type="ECO:0000256" key="6">
    <source>
        <dbReference type="PROSITE-ProRule" id="PRU10007"/>
    </source>
</evidence>
<dbReference type="Pfam" id="PF00171">
    <property type="entry name" value="Aldedh"/>
    <property type="match status" value="1"/>
</dbReference>
<dbReference type="FunFam" id="3.40.605.10:FF:000004">
    <property type="entry name" value="Aldehyde dehydrogenase"/>
    <property type="match status" value="1"/>
</dbReference>
<keyword evidence="2 4" id="KW-0560">Oxidoreductase</keyword>
<name>A0A0S1VWW6_PLEOS</name>
<dbReference type="GO" id="GO:0004029">
    <property type="term" value="F:aldehyde dehydrogenase (NAD+) activity"/>
    <property type="evidence" value="ECO:0007669"/>
    <property type="project" value="TreeGrafter"/>
</dbReference>
<evidence type="ECO:0000256" key="2">
    <source>
        <dbReference type="ARBA" id="ARBA00023002"/>
    </source>
</evidence>
<dbReference type="Gene3D" id="3.40.605.10">
    <property type="entry name" value="Aldehyde Dehydrogenase, Chain A, domain 1"/>
    <property type="match status" value="1"/>
</dbReference>
<accession>A0A0S1VWW6</accession>
<sequence length="478" mass="52771">MQSTSINEIPIIRKELEASFRQGVTQSLEWRRHQLLQLAKMAQDHAEEWLQAIAADLGRPIAETHLMEIGPVVERAVVSAALLETWAAPEVFTNVVLDWQKSWKPTVYRAAKGVVLIVGPWNYPMILILQPLSGAIAAGCCAVVKPSEVAPRFASLLAKLLPRYLDPSAFRVVLGGPDIGARMMEYRWDHVFFTGGEKIGRIIAAAAGKLLTPVTLELGGKSPVIIDSKYDIKLAAKRILWGKIANCGQLCVSPDHVYIAREKQEELIAALKECCHQFFPDGALGSGSIGHIVNETHFNRLKSLLARTQGTIVLGGQTDDKLGMEPTIVAEVTADDSLMEEELFGPILPILPVNSMEDAISRIRSGPHPLMMYVFTNDQEIKKNVLANTISGQITFNDTLSELAVKELPFGGIGASGSGYYNSRYGFDTFSYLRSSIDMPRDAEQSLEFRYPPFTEEKVAFLRTTTFMNIPSNLQVNK</sequence>
<dbReference type="GO" id="GO:0006081">
    <property type="term" value="P:aldehyde metabolic process"/>
    <property type="evidence" value="ECO:0007669"/>
    <property type="project" value="InterPro"/>
</dbReference>
<dbReference type="GO" id="GO:0005737">
    <property type="term" value="C:cytoplasm"/>
    <property type="evidence" value="ECO:0007669"/>
    <property type="project" value="TreeGrafter"/>
</dbReference>
<dbReference type="PIRSF" id="PIRSF036492">
    <property type="entry name" value="ALDH"/>
    <property type="match status" value="1"/>
</dbReference>
<dbReference type="InterPro" id="IPR016162">
    <property type="entry name" value="Ald_DH_N"/>
</dbReference>
<dbReference type="InterPro" id="IPR012394">
    <property type="entry name" value="Aldehyde_DH_NAD(P)"/>
</dbReference>
<dbReference type="InterPro" id="IPR016161">
    <property type="entry name" value="Ald_DH/histidinol_DH"/>
</dbReference>
<dbReference type="Gene3D" id="3.40.309.10">
    <property type="entry name" value="Aldehyde Dehydrogenase, Chain A, domain 2"/>
    <property type="match status" value="1"/>
</dbReference>